<accession>A0A956LVW0</accession>
<reference evidence="8" key="2">
    <citation type="journal article" date="2021" name="Microbiome">
        <title>Successional dynamics and alternative stable states in a saline activated sludge microbial community over 9 years.</title>
        <authorList>
            <person name="Wang Y."/>
            <person name="Ye J."/>
            <person name="Ju F."/>
            <person name="Liu L."/>
            <person name="Boyd J.A."/>
            <person name="Deng Y."/>
            <person name="Parks D.H."/>
            <person name="Jiang X."/>
            <person name="Yin X."/>
            <person name="Woodcroft B.J."/>
            <person name="Tyson G.W."/>
            <person name="Hugenholtz P."/>
            <person name="Polz M.F."/>
            <person name="Zhang T."/>
        </authorList>
    </citation>
    <scope>NUCLEOTIDE SEQUENCE</scope>
    <source>
        <strain evidence="8">HKST-UBA01</strain>
    </source>
</reference>
<evidence type="ECO:0000256" key="2">
    <source>
        <dbReference type="ARBA" id="ARBA00022475"/>
    </source>
</evidence>
<proteinExistence type="predicted"/>
<name>A0A956LVW0_UNCEI</name>
<dbReference type="EMBL" id="JAGQHR010000017">
    <property type="protein sequence ID" value="MCA9726301.1"/>
    <property type="molecule type" value="Genomic_DNA"/>
</dbReference>
<evidence type="ECO:0000313" key="9">
    <source>
        <dbReference type="Proteomes" id="UP000697710"/>
    </source>
</evidence>
<keyword evidence="2" id="KW-1003">Cell membrane</keyword>
<dbReference type="InterPro" id="IPR052027">
    <property type="entry name" value="PspC"/>
</dbReference>
<reference evidence="8" key="1">
    <citation type="submission" date="2020-04" db="EMBL/GenBank/DDBJ databases">
        <authorList>
            <person name="Zhang T."/>
        </authorList>
    </citation>
    <scope>NUCLEOTIDE SEQUENCE</scope>
    <source>
        <strain evidence="8">HKST-UBA01</strain>
    </source>
</reference>
<comment type="caution">
    <text evidence="8">The sequence shown here is derived from an EMBL/GenBank/DDBJ whole genome shotgun (WGS) entry which is preliminary data.</text>
</comment>
<feature type="domain" description="Phage shock protein PspC N-terminal" evidence="7">
    <location>
        <begin position="7"/>
        <end position="64"/>
    </location>
</feature>
<protein>
    <submittedName>
        <fullName evidence="8">PspC domain-containing protein</fullName>
    </submittedName>
</protein>
<feature type="transmembrane region" description="Helical" evidence="6">
    <location>
        <begin position="38"/>
        <end position="61"/>
    </location>
</feature>
<keyword evidence="3 6" id="KW-0812">Transmembrane</keyword>
<dbReference type="PANTHER" id="PTHR33885:SF3">
    <property type="entry name" value="PHAGE SHOCK PROTEIN C"/>
    <property type="match status" value="1"/>
</dbReference>
<evidence type="ECO:0000256" key="4">
    <source>
        <dbReference type="ARBA" id="ARBA00022989"/>
    </source>
</evidence>
<dbReference type="InterPro" id="IPR007168">
    <property type="entry name" value="Phageshock_PspC_N"/>
</dbReference>
<dbReference type="Proteomes" id="UP000697710">
    <property type="component" value="Unassembled WGS sequence"/>
</dbReference>
<evidence type="ECO:0000259" key="7">
    <source>
        <dbReference type="Pfam" id="PF04024"/>
    </source>
</evidence>
<dbReference type="Pfam" id="PF04024">
    <property type="entry name" value="PspC"/>
    <property type="match status" value="1"/>
</dbReference>
<keyword evidence="5 6" id="KW-0472">Membrane</keyword>
<dbReference type="AlphaFoldDB" id="A0A956LVW0"/>
<dbReference type="PANTHER" id="PTHR33885">
    <property type="entry name" value="PHAGE SHOCK PROTEIN C"/>
    <property type="match status" value="1"/>
</dbReference>
<sequence length="70" mass="7547">MSPESTRRLYRSRTDKKIAGVCGGLAAYFGMDPVIPRIIWVVLILGAGVGLLAYLICWLVIPQEPEGGAS</sequence>
<evidence type="ECO:0000256" key="6">
    <source>
        <dbReference type="SAM" id="Phobius"/>
    </source>
</evidence>
<evidence type="ECO:0000256" key="5">
    <source>
        <dbReference type="ARBA" id="ARBA00023136"/>
    </source>
</evidence>
<evidence type="ECO:0000256" key="3">
    <source>
        <dbReference type="ARBA" id="ARBA00022692"/>
    </source>
</evidence>
<keyword evidence="4 6" id="KW-1133">Transmembrane helix</keyword>
<organism evidence="8 9">
    <name type="scientific">Eiseniibacteriota bacterium</name>
    <dbReference type="NCBI Taxonomy" id="2212470"/>
    <lineage>
        <taxon>Bacteria</taxon>
        <taxon>Candidatus Eiseniibacteriota</taxon>
    </lineage>
</organism>
<dbReference type="GO" id="GO:0005886">
    <property type="term" value="C:plasma membrane"/>
    <property type="evidence" value="ECO:0007669"/>
    <property type="project" value="UniProtKB-SubCell"/>
</dbReference>
<gene>
    <name evidence="8" type="ORF">KC729_01365</name>
</gene>
<comment type="subcellular location">
    <subcellularLocation>
        <location evidence="1">Cell membrane</location>
        <topology evidence="1">Single-pass membrane protein</topology>
    </subcellularLocation>
</comment>
<evidence type="ECO:0000313" key="8">
    <source>
        <dbReference type="EMBL" id="MCA9726301.1"/>
    </source>
</evidence>
<evidence type="ECO:0000256" key="1">
    <source>
        <dbReference type="ARBA" id="ARBA00004162"/>
    </source>
</evidence>